<name>A0A0C2XNF0_AMAMK</name>
<dbReference type="CDD" id="cd18808">
    <property type="entry name" value="SF1_C_Upf1"/>
    <property type="match status" value="1"/>
</dbReference>
<organism evidence="5 6">
    <name type="scientific">Amanita muscaria (strain Koide BX008)</name>
    <dbReference type="NCBI Taxonomy" id="946122"/>
    <lineage>
        <taxon>Eukaryota</taxon>
        <taxon>Fungi</taxon>
        <taxon>Dikarya</taxon>
        <taxon>Basidiomycota</taxon>
        <taxon>Agaricomycotina</taxon>
        <taxon>Agaricomycetes</taxon>
        <taxon>Agaricomycetidae</taxon>
        <taxon>Agaricales</taxon>
        <taxon>Pluteineae</taxon>
        <taxon>Amanitaceae</taxon>
        <taxon>Amanita</taxon>
    </lineage>
</organism>
<dbReference type="InterPro" id="IPR047187">
    <property type="entry name" value="SF1_C_Upf1"/>
</dbReference>
<feature type="compositionally biased region" description="Basic and acidic residues" evidence="2">
    <location>
        <begin position="1161"/>
        <end position="1171"/>
    </location>
</feature>
<evidence type="ECO:0008006" key="7">
    <source>
        <dbReference type="Google" id="ProtNLM"/>
    </source>
</evidence>
<dbReference type="FunFam" id="3.40.50.300:FF:001660">
    <property type="entry name" value="NF-X1 finger and helicase protein, putative"/>
    <property type="match status" value="1"/>
</dbReference>
<dbReference type="InterPro" id="IPR041677">
    <property type="entry name" value="DNA2/NAM7_AAA_11"/>
</dbReference>
<dbReference type="HOGENOM" id="CLU_005405_0_0_1"/>
<feature type="coiled-coil region" evidence="1">
    <location>
        <begin position="1283"/>
        <end position="1392"/>
    </location>
</feature>
<dbReference type="Gene3D" id="3.40.50.300">
    <property type="entry name" value="P-loop containing nucleotide triphosphate hydrolases"/>
    <property type="match status" value="3"/>
</dbReference>
<evidence type="ECO:0000256" key="2">
    <source>
        <dbReference type="SAM" id="MobiDB-lite"/>
    </source>
</evidence>
<feature type="domain" description="DNA2/NAM7 helicase helicase" evidence="3">
    <location>
        <begin position="467"/>
        <end position="787"/>
    </location>
</feature>
<dbReference type="Proteomes" id="UP000054549">
    <property type="component" value="Unassembled WGS sequence"/>
</dbReference>
<keyword evidence="6" id="KW-1185">Reference proteome</keyword>
<proteinExistence type="predicted"/>
<sequence>MDATRAARLEKFFAKILASPGLVSVNQKDLFIDAICAQDDKVSCISRLVASKNGIPSICAALQYDCSDTFANKRATNLLKYFMAPEIEGVSGGSYLEKILVGIVIPPIFWEALRSAFDRQLLGAEAETCFAWLMYKLISFQTSETDLFRAIVREKDYIDKFLNSSSHETKKYAQQIKHLLETGKVAITSEGGSSAGGRHDNDFLDFREIAIIPTVEEMLSTKEPFLRTTYFMDDSNTQDDRVSIYLDNQFRLLREDMISEMRDELHAYLGKTKRRYKPHIYQDLQVLDIRFGPDDKKRTKWALRFELGDDLPAFKNNKKIKDRVEYLRKHRRILSHQSPACLIVDDDLVAFALVDRDETELAESPPLISLQLEGENATSRTLSKLKSGKDIKLLSVDVAVFSYEPILRAIQRTNRLPLNQELLFWDWEASALLPAPKDLPSRIITALRLNPCQDLRLLIGTQKSITLDKSQGESFLNGLTQRVSLIQGPPGTGKSFIGALLAKTIHDHTRQSILVVCYTNHALDQFLEDLIDIGIPTDSIARLGGTGKATSRTVQLALQNQISTFRFSPTDHRILDDLKQDIEQKQFQLESLFQLYQGSSATPEVILAWLKFGDPDLFNAFQVPLPEDGMVLMHQGKPIKDSYLFHQWLKGQPPRYFPGLTKQYPKLWTMKKTDRKILVKKWENQIEKEMLSDFYSVSKQYNELVSQLERKFSERDTHKLQNKRIIGCTTTAAAKYAELLQSVSPSVLLVEEAGEILESHVLTALGRKKNQLILIGDHKQLRPKVKSYLLTVEKGDGFDLNRSLFERLILKGYPRTALSQQHRMRPEISSLVRHLTYPDLVDAPRTRGRPDLRGVTDNLIMINHSKLEDEVTEIADQAEGAKSSKQNTHEVQMVLKIVRYLGQQGYGTDNMVVLTPYLGQLQKLMTALKNETDPVLNDLDSRELVRAGLLSQADANAKKRPLRLATIDNYQGEESDIVIVSLTRSNPKHDIGFMYSPERVNVMLSRARNALIMVGNTDTFRLAKKGGELWTSLLDLLKKGGHIYEGLPVRCERHPNTTAILKSPEDFNHEVPHGGCKQPCGILMDCGIHPCQVSCHQTTDHSGSRMRCQTLVVCKCSNGHDSSYHCHKGPSSVCSLCEKEKQLVEKQRKDDLARKMKRKREKNDHELKMADLERQIQAARQDIRDTQATAEREQVGLQKEEDLQKAQELAIKPRQMRSSSADSRSLLFSSSRPAQNPADSSSQLAQSPTSPNNVITKDRHNLGRGAGDLGRDPGVPDHVWQSLQEAKRRQEEIERLAREDQAELERQKAQKKREEEEIARRKRELEEQARSVKGARYEAERIRLIRQKEVERLKELAIKRERENIEKELRVKKRLEEQRRQKEARVQRKLQSMGVCPMGYQWLPQGGGYRCAGGSHWVSNAQLGI</sequence>
<dbReference type="InterPro" id="IPR027417">
    <property type="entry name" value="P-loop_NTPase"/>
</dbReference>
<dbReference type="SUPFAM" id="SSF52540">
    <property type="entry name" value="P-loop containing nucleoside triphosphate hydrolases"/>
    <property type="match status" value="1"/>
</dbReference>
<gene>
    <name evidence="5" type="ORF">M378DRAFT_512377</name>
</gene>
<feature type="domain" description="DNA2/NAM7 helicase-like C-terminal" evidence="4">
    <location>
        <begin position="800"/>
        <end position="1017"/>
    </location>
</feature>
<dbReference type="InParanoid" id="A0A0C2XNF0"/>
<dbReference type="FunCoup" id="A0A0C2XNF0">
    <property type="interactions" value="3"/>
</dbReference>
<dbReference type="InterPro" id="IPR045055">
    <property type="entry name" value="DNA2/NAM7-like"/>
</dbReference>
<dbReference type="PANTHER" id="PTHR10887:SF341">
    <property type="entry name" value="NFX1-TYPE ZINC FINGER-CONTAINING PROTEIN 1"/>
    <property type="match status" value="1"/>
</dbReference>
<protein>
    <recommendedName>
        <fullName evidence="7">P-loop containing nucleoside triphosphate hydrolase protein</fullName>
    </recommendedName>
</protein>
<dbReference type="Pfam" id="PF13087">
    <property type="entry name" value="AAA_12"/>
    <property type="match status" value="1"/>
</dbReference>
<evidence type="ECO:0000313" key="5">
    <source>
        <dbReference type="EMBL" id="KIL71101.1"/>
    </source>
</evidence>
<feature type="compositionally biased region" description="Low complexity" evidence="2">
    <location>
        <begin position="1217"/>
        <end position="1232"/>
    </location>
</feature>
<dbReference type="EMBL" id="KN818223">
    <property type="protein sequence ID" value="KIL71101.1"/>
    <property type="molecule type" value="Genomic_DNA"/>
</dbReference>
<dbReference type="CDD" id="cd06008">
    <property type="entry name" value="NF-X1-zinc-finger"/>
    <property type="match status" value="1"/>
</dbReference>
<accession>A0A0C2XNF0</accession>
<dbReference type="Pfam" id="PF13086">
    <property type="entry name" value="AAA_11"/>
    <property type="match status" value="1"/>
</dbReference>
<dbReference type="OrthoDB" id="2423195at2759"/>
<dbReference type="CDD" id="cd17936">
    <property type="entry name" value="EEXXEc_NFX1"/>
    <property type="match status" value="1"/>
</dbReference>
<dbReference type="STRING" id="946122.A0A0C2XNF0"/>
<keyword evidence="1" id="KW-0175">Coiled coil</keyword>
<dbReference type="GO" id="GO:0004386">
    <property type="term" value="F:helicase activity"/>
    <property type="evidence" value="ECO:0007669"/>
    <property type="project" value="InterPro"/>
</dbReference>
<dbReference type="GO" id="GO:0031380">
    <property type="term" value="C:nuclear RNA-directed RNA polymerase complex"/>
    <property type="evidence" value="ECO:0007669"/>
    <property type="project" value="TreeGrafter"/>
</dbReference>
<evidence type="ECO:0000259" key="4">
    <source>
        <dbReference type="Pfam" id="PF13087"/>
    </source>
</evidence>
<evidence type="ECO:0000259" key="3">
    <source>
        <dbReference type="Pfam" id="PF13086"/>
    </source>
</evidence>
<dbReference type="InterPro" id="IPR041679">
    <property type="entry name" value="DNA2/NAM7-like_C"/>
</dbReference>
<feature type="compositionally biased region" description="Polar residues" evidence="2">
    <location>
        <begin position="1233"/>
        <end position="1255"/>
    </location>
</feature>
<evidence type="ECO:0000313" key="6">
    <source>
        <dbReference type="Proteomes" id="UP000054549"/>
    </source>
</evidence>
<evidence type="ECO:0000256" key="1">
    <source>
        <dbReference type="SAM" id="Coils"/>
    </source>
</evidence>
<dbReference type="PANTHER" id="PTHR10887">
    <property type="entry name" value="DNA2/NAM7 HELICASE FAMILY"/>
    <property type="match status" value="1"/>
</dbReference>
<feature type="region of interest" description="Disordered" evidence="2">
    <location>
        <begin position="1209"/>
        <end position="1277"/>
    </location>
</feature>
<reference evidence="5 6" key="1">
    <citation type="submission" date="2014-04" db="EMBL/GenBank/DDBJ databases">
        <title>Evolutionary Origins and Diversification of the Mycorrhizal Mutualists.</title>
        <authorList>
            <consortium name="DOE Joint Genome Institute"/>
            <consortium name="Mycorrhizal Genomics Consortium"/>
            <person name="Kohler A."/>
            <person name="Kuo A."/>
            <person name="Nagy L.G."/>
            <person name="Floudas D."/>
            <person name="Copeland A."/>
            <person name="Barry K.W."/>
            <person name="Cichocki N."/>
            <person name="Veneault-Fourrey C."/>
            <person name="LaButti K."/>
            <person name="Lindquist E.A."/>
            <person name="Lipzen A."/>
            <person name="Lundell T."/>
            <person name="Morin E."/>
            <person name="Murat C."/>
            <person name="Riley R."/>
            <person name="Ohm R."/>
            <person name="Sun H."/>
            <person name="Tunlid A."/>
            <person name="Henrissat B."/>
            <person name="Grigoriev I.V."/>
            <person name="Hibbett D.S."/>
            <person name="Martin F."/>
        </authorList>
    </citation>
    <scope>NUCLEOTIDE SEQUENCE [LARGE SCALE GENOMIC DNA]</scope>
    <source>
        <strain evidence="5 6">Koide BX008</strain>
    </source>
</reference>
<feature type="region of interest" description="Disordered" evidence="2">
    <location>
        <begin position="1146"/>
        <end position="1171"/>
    </location>
</feature>
<dbReference type="GO" id="GO:0031048">
    <property type="term" value="P:regulatory ncRNA-mediated heterochromatin formation"/>
    <property type="evidence" value="ECO:0007669"/>
    <property type="project" value="TreeGrafter"/>
</dbReference>